<evidence type="ECO:0000256" key="1">
    <source>
        <dbReference type="SAM" id="MobiDB-lite"/>
    </source>
</evidence>
<dbReference type="PANTHER" id="PTHR47843">
    <property type="entry name" value="BTB DOMAIN-CONTAINING PROTEIN-RELATED"/>
    <property type="match status" value="1"/>
</dbReference>
<protein>
    <recommendedName>
        <fullName evidence="2">BTB domain-containing protein</fullName>
    </recommendedName>
</protein>
<reference evidence="3 4" key="1">
    <citation type="journal article" date="2022" name="G3 (Bethesda)">
        <title>Enemy or ally: a genomic approach to elucidate the lifestyle of Phyllosticta citrichinaensis.</title>
        <authorList>
            <person name="Buijs V.A."/>
            <person name="Groenewald J.Z."/>
            <person name="Haridas S."/>
            <person name="LaButti K.M."/>
            <person name="Lipzen A."/>
            <person name="Martin F.M."/>
            <person name="Barry K."/>
            <person name="Grigoriev I.V."/>
            <person name="Crous P.W."/>
            <person name="Seidl M.F."/>
        </authorList>
    </citation>
    <scope>NUCLEOTIDE SEQUENCE [LARGE SCALE GENOMIC DNA]</scope>
    <source>
        <strain evidence="3 4">CBS 129764</strain>
    </source>
</reference>
<dbReference type="Gene3D" id="3.30.710.10">
    <property type="entry name" value="Potassium Channel Kv1.1, Chain A"/>
    <property type="match status" value="1"/>
</dbReference>
<feature type="region of interest" description="Disordered" evidence="1">
    <location>
        <begin position="1"/>
        <end position="32"/>
    </location>
</feature>
<proteinExistence type="predicted"/>
<gene>
    <name evidence="3" type="ORF">IWX90DRAFT_481465</name>
</gene>
<dbReference type="Proteomes" id="UP001456524">
    <property type="component" value="Unassembled WGS sequence"/>
</dbReference>
<evidence type="ECO:0000259" key="2">
    <source>
        <dbReference type="Pfam" id="PF00651"/>
    </source>
</evidence>
<dbReference type="Pfam" id="PF00651">
    <property type="entry name" value="BTB"/>
    <property type="match status" value="1"/>
</dbReference>
<dbReference type="InterPro" id="IPR011333">
    <property type="entry name" value="SKP1/BTB/POZ_sf"/>
</dbReference>
<feature type="domain" description="BTB" evidence="2">
    <location>
        <begin position="51"/>
        <end position="113"/>
    </location>
</feature>
<feature type="compositionally biased region" description="Polar residues" evidence="1">
    <location>
        <begin position="23"/>
        <end position="32"/>
    </location>
</feature>
<evidence type="ECO:0000313" key="3">
    <source>
        <dbReference type="EMBL" id="KAK8153059.1"/>
    </source>
</evidence>
<sequence length="273" mass="31634">MPQQQPEDTPDGVDGEPKFTHAMASTSLSSSDRGTFPLEEFAKRNFQVTGRGTDLAIRCRGKIFHVHSDLLCAKSEFIKKACDPNSPFKKTSEFDFDEEEPLTVWLMLRNCYHCEDWGPLEEEPEGGWSFMALKERLRRSVLAYTIADKYQFLDSKQSEFQVFADLVSTRFDVLRRHETRNHLWNPRNDDFVSEIVWFVAFVFETTPYTDKQLRRLILFHLSEHISTLMMRNFFGKGLARSRVFGRSLRTSPTTRPGFDLACALHVGTWSVKT</sequence>
<name>A0ABR1XFT1_9PEZI</name>
<organism evidence="3 4">
    <name type="scientific">Phyllosticta citrichinensis</name>
    <dbReference type="NCBI Taxonomy" id="1130410"/>
    <lineage>
        <taxon>Eukaryota</taxon>
        <taxon>Fungi</taxon>
        <taxon>Dikarya</taxon>
        <taxon>Ascomycota</taxon>
        <taxon>Pezizomycotina</taxon>
        <taxon>Dothideomycetes</taxon>
        <taxon>Dothideomycetes incertae sedis</taxon>
        <taxon>Botryosphaeriales</taxon>
        <taxon>Phyllostictaceae</taxon>
        <taxon>Phyllosticta</taxon>
    </lineage>
</organism>
<dbReference type="InterPro" id="IPR000210">
    <property type="entry name" value="BTB/POZ_dom"/>
</dbReference>
<dbReference type="PANTHER" id="PTHR47843:SF5">
    <property type="entry name" value="BTB_POZ DOMAIN PROTEIN"/>
    <property type="match status" value="1"/>
</dbReference>
<evidence type="ECO:0000313" key="4">
    <source>
        <dbReference type="Proteomes" id="UP001456524"/>
    </source>
</evidence>
<accession>A0ABR1XFT1</accession>
<dbReference type="SUPFAM" id="SSF54695">
    <property type="entry name" value="POZ domain"/>
    <property type="match status" value="1"/>
</dbReference>
<comment type="caution">
    <text evidence="3">The sequence shown here is derived from an EMBL/GenBank/DDBJ whole genome shotgun (WGS) entry which is preliminary data.</text>
</comment>
<dbReference type="CDD" id="cd18186">
    <property type="entry name" value="BTB_POZ_ZBTB_KLHL-like"/>
    <property type="match status" value="1"/>
</dbReference>
<dbReference type="EMBL" id="JBBWUH010000013">
    <property type="protein sequence ID" value="KAK8153059.1"/>
    <property type="molecule type" value="Genomic_DNA"/>
</dbReference>
<keyword evidence="4" id="KW-1185">Reference proteome</keyword>